<proteinExistence type="predicted"/>
<dbReference type="VEuPathDB" id="VectorBase:RSAN_027580"/>
<keyword evidence="1" id="KW-0479">Metal-binding</keyword>
<evidence type="ECO:0000256" key="1">
    <source>
        <dbReference type="PROSITE-ProRule" id="PRU00325"/>
    </source>
</evidence>
<evidence type="ECO:0000313" key="3">
    <source>
        <dbReference type="EMBL" id="KAH7955388.1"/>
    </source>
</evidence>
<evidence type="ECO:0000259" key="2">
    <source>
        <dbReference type="PROSITE" id="PS50966"/>
    </source>
</evidence>
<evidence type="ECO:0000313" key="4">
    <source>
        <dbReference type="Proteomes" id="UP000821837"/>
    </source>
</evidence>
<keyword evidence="1" id="KW-0863">Zinc-finger</keyword>
<accession>A0A9D4SX38</accession>
<protein>
    <recommendedName>
        <fullName evidence="2">SWIM-type domain-containing protein</fullName>
    </recommendedName>
</protein>
<reference evidence="3" key="2">
    <citation type="submission" date="2021-09" db="EMBL/GenBank/DDBJ databases">
        <authorList>
            <person name="Jia N."/>
            <person name="Wang J."/>
            <person name="Shi W."/>
            <person name="Du L."/>
            <person name="Sun Y."/>
            <person name="Zhan W."/>
            <person name="Jiang J."/>
            <person name="Wang Q."/>
            <person name="Zhang B."/>
            <person name="Ji P."/>
            <person name="Sakyi L.B."/>
            <person name="Cui X."/>
            <person name="Yuan T."/>
            <person name="Jiang B."/>
            <person name="Yang W."/>
            <person name="Lam T.T.-Y."/>
            <person name="Chang Q."/>
            <person name="Ding S."/>
            <person name="Wang X."/>
            <person name="Zhu J."/>
            <person name="Ruan X."/>
            <person name="Zhao L."/>
            <person name="Wei J."/>
            <person name="Que T."/>
            <person name="Du C."/>
            <person name="Cheng J."/>
            <person name="Dai P."/>
            <person name="Han X."/>
            <person name="Huang E."/>
            <person name="Gao Y."/>
            <person name="Liu J."/>
            <person name="Shao H."/>
            <person name="Ye R."/>
            <person name="Li L."/>
            <person name="Wei W."/>
            <person name="Wang X."/>
            <person name="Wang C."/>
            <person name="Huo Q."/>
            <person name="Li W."/>
            <person name="Guo W."/>
            <person name="Chen H."/>
            <person name="Chen S."/>
            <person name="Zhou L."/>
            <person name="Zhou L."/>
            <person name="Ni X."/>
            <person name="Tian J."/>
            <person name="Zhou Y."/>
            <person name="Sheng Y."/>
            <person name="Liu T."/>
            <person name="Pan Y."/>
            <person name="Xia L."/>
            <person name="Li J."/>
            <person name="Zhao F."/>
            <person name="Cao W."/>
        </authorList>
    </citation>
    <scope>NUCLEOTIDE SEQUENCE</scope>
    <source>
        <strain evidence="3">Rsan-2018</strain>
        <tissue evidence="3">Larvae</tissue>
    </source>
</reference>
<dbReference type="Proteomes" id="UP000821837">
    <property type="component" value="Unassembled WGS sequence"/>
</dbReference>
<organism evidence="3 4">
    <name type="scientific">Rhipicephalus sanguineus</name>
    <name type="common">Brown dog tick</name>
    <name type="synonym">Ixodes sanguineus</name>
    <dbReference type="NCBI Taxonomy" id="34632"/>
    <lineage>
        <taxon>Eukaryota</taxon>
        <taxon>Metazoa</taxon>
        <taxon>Ecdysozoa</taxon>
        <taxon>Arthropoda</taxon>
        <taxon>Chelicerata</taxon>
        <taxon>Arachnida</taxon>
        <taxon>Acari</taxon>
        <taxon>Parasitiformes</taxon>
        <taxon>Ixodida</taxon>
        <taxon>Ixodoidea</taxon>
        <taxon>Ixodidae</taxon>
        <taxon>Rhipicephalinae</taxon>
        <taxon>Rhipicephalus</taxon>
        <taxon>Rhipicephalus</taxon>
    </lineage>
</organism>
<comment type="caution">
    <text evidence="3">The sequence shown here is derived from an EMBL/GenBank/DDBJ whole genome shotgun (WGS) entry which is preliminary data.</text>
</comment>
<feature type="domain" description="SWIM-type" evidence="2">
    <location>
        <begin position="76"/>
        <end position="107"/>
    </location>
</feature>
<gene>
    <name evidence="3" type="ORF">HPB52_000810</name>
</gene>
<dbReference type="EMBL" id="JABSTV010001250">
    <property type="protein sequence ID" value="KAH7955388.1"/>
    <property type="molecule type" value="Genomic_DNA"/>
</dbReference>
<dbReference type="InterPro" id="IPR007527">
    <property type="entry name" value="Znf_SWIM"/>
</dbReference>
<reference evidence="3" key="1">
    <citation type="journal article" date="2020" name="Cell">
        <title>Large-Scale Comparative Analyses of Tick Genomes Elucidate Their Genetic Diversity and Vector Capacities.</title>
        <authorList>
            <consortium name="Tick Genome and Microbiome Consortium (TIGMIC)"/>
            <person name="Jia N."/>
            <person name="Wang J."/>
            <person name="Shi W."/>
            <person name="Du L."/>
            <person name="Sun Y."/>
            <person name="Zhan W."/>
            <person name="Jiang J.F."/>
            <person name="Wang Q."/>
            <person name="Zhang B."/>
            <person name="Ji P."/>
            <person name="Bell-Sakyi L."/>
            <person name="Cui X.M."/>
            <person name="Yuan T.T."/>
            <person name="Jiang B.G."/>
            <person name="Yang W.F."/>
            <person name="Lam T.T."/>
            <person name="Chang Q.C."/>
            <person name="Ding S.J."/>
            <person name="Wang X.J."/>
            <person name="Zhu J.G."/>
            <person name="Ruan X.D."/>
            <person name="Zhao L."/>
            <person name="Wei J.T."/>
            <person name="Ye R.Z."/>
            <person name="Que T.C."/>
            <person name="Du C.H."/>
            <person name="Zhou Y.H."/>
            <person name="Cheng J.X."/>
            <person name="Dai P.F."/>
            <person name="Guo W.B."/>
            <person name="Han X.H."/>
            <person name="Huang E.J."/>
            <person name="Li L.F."/>
            <person name="Wei W."/>
            <person name="Gao Y.C."/>
            <person name="Liu J.Z."/>
            <person name="Shao H.Z."/>
            <person name="Wang X."/>
            <person name="Wang C.C."/>
            <person name="Yang T.C."/>
            <person name="Huo Q.B."/>
            <person name="Li W."/>
            <person name="Chen H.Y."/>
            <person name="Chen S.E."/>
            <person name="Zhou L.G."/>
            <person name="Ni X.B."/>
            <person name="Tian J.H."/>
            <person name="Sheng Y."/>
            <person name="Liu T."/>
            <person name="Pan Y.S."/>
            <person name="Xia L.Y."/>
            <person name="Li J."/>
            <person name="Zhao F."/>
            <person name="Cao W.C."/>
        </authorList>
    </citation>
    <scope>NUCLEOTIDE SEQUENCE</scope>
    <source>
        <strain evidence="3">Rsan-2018</strain>
    </source>
</reference>
<dbReference type="PROSITE" id="PS50966">
    <property type="entry name" value="ZF_SWIM"/>
    <property type="match status" value="1"/>
</dbReference>
<dbReference type="AlphaFoldDB" id="A0A9D4SX38"/>
<keyword evidence="1" id="KW-0862">Zinc</keyword>
<name>A0A9D4SX38_RHISA</name>
<keyword evidence="4" id="KW-1185">Reference proteome</keyword>
<dbReference type="GO" id="GO:0008270">
    <property type="term" value="F:zinc ion binding"/>
    <property type="evidence" value="ECO:0007669"/>
    <property type="project" value="UniProtKB-KW"/>
</dbReference>
<sequence length="136" mass="15078">MTLPFAKELSLSDIMRHLGAVEPRLRCLIEGEEVLNARHIICCGVKTCSDTSLTVQGLCVQTSHVQHKPHELEFVYGLDGTIKGHCTCEAGNSERCKHLVAMMLLVNRQDWYSQLGTPDMYRFKASMGEAAGISNV</sequence>